<dbReference type="EMBL" id="LR134406">
    <property type="protein sequence ID" value="VEH69120.1"/>
    <property type="molecule type" value="Genomic_DNA"/>
</dbReference>
<proteinExistence type="predicted"/>
<evidence type="ECO:0000256" key="1">
    <source>
        <dbReference type="SAM" id="Phobius"/>
    </source>
</evidence>
<keyword evidence="3" id="KW-0067">ATP-binding</keyword>
<evidence type="ECO:0000313" key="2">
    <source>
        <dbReference type="EMBL" id="QUC10815.1"/>
    </source>
</evidence>
<keyword evidence="3" id="KW-0378">Hydrolase</keyword>
<organism evidence="3 4">
    <name type="scientific">Arachnia propionica</name>
    <dbReference type="NCBI Taxonomy" id="1750"/>
    <lineage>
        <taxon>Bacteria</taxon>
        <taxon>Bacillati</taxon>
        <taxon>Actinomycetota</taxon>
        <taxon>Actinomycetes</taxon>
        <taxon>Propionibacteriales</taxon>
        <taxon>Propionibacteriaceae</taxon>
        <taxon>Arachnia</taxon>
    </lineage>
</organism>
<keyword evidence="3" id="KW-0347">Helicase</keyword>
<dbReference type="Proteomes" id="UP000677180">
    <property type="component" value="Chromosome"/>
</dbReference>
<dbReference type="GeneID" id="64405879"/>
<evidence type="ECO:0000313" key="4">
    <source>
        <dbReference type="Proteomes" id="UP000273044"/>
    </source>
</evidence>
<gene>
    <name evidence="2" type="ORF">J5A53_13785</name>
    <name evidence="3" type="ORF">NCTC12967_00384</name>
</gene>
<feature type="transmembrane region" description="Helical" evidence="1">
    <location>
        <begin position="20"/>
        <end position="45"/>
    </location>
</feature>
<keyword evidence="1" id="KW-1133">Transmembrane helix</keyword>
<dbReference type="AlphaFoldDB" id="A0A3N4CWW6"/>
<accession>A0A3N4CWW6</accession>
<dbReference type="InterPro" id="IPR021202">
    <property type="entry name" value="Rv3654c-like"/>
</dbReference>
<dbReference type="Proteomes" id="UP000273044">
    <property type="component" value="Chromosome"/>
</dbReference>
<reference evidence="3 4" key="1">
    <citation type="submission" date="2018-12" db="EMBL/GenBank/DDBJ databases">
        <authorList>
            <consortium name="Pathogen Informatics"/>
        </authorList>
    </citation>
    <scope>NUCLEOTIDE SEQUENCE [LARGE SCALE GENOMIC DNA]</scope>
    <source>
        <strain evidence="3 4">NCTC12967</strain>
    </source>
</reference>
<evidence type="ECO:0000313" key="3">
    <source>
        <dbReference type="EMBL" id="VEH69120.1"/>
    </source>
</evidence>
<name>A0A3N4CWW6_9ACTN</name>
<dbReference type="GO" id="GO:0004386">
    <property type="term" value="F:helicase activity"/>
    <property type="evidence" value="ECO:0007669"/>
    <property type="project" value="UniProtKB-KW"/>
</dbReference>
<protein>
    <submittedName>
        <fullName evidence="2">Flp pilus-assembly TadE/G-like family protein</fullName>
    </submittedName>
    <submittedName>
        <fullName evidence="3">Helicase/secretion neighborhood TadE-like protein</fullName>
    </submittedName>
</protein>
<sequence>MSVTGGPGRSRVHNERGVGTVLVAGICLGLVLVAATAALITGWLARAEKAQDAADLTALAAAAVEADGGDACAEASKVASENGGRLTGCEVRGQRPRFVVEVTVTLPLLEGRGFNPADVERSATAGTV</sequence>
<keyword evidence="1" id="KW-0472">Membrane</keyword>
<keyword evidence="1" id="KW-0812">Transmembrane</keyword>
<reference evidence="2" key="2">
    <citation type="submission" date="2021-03" db="EMBL/GenBank/DDBJ databases">
        <title>Human Oral Microbial Genomes.</title>
        <authorList>
            <person name="Johnston C.D."/>
            <person name="Chen T."/>
            <person name="Dewhirst F.E."/>
        </authorList>
    </citation>
    <scope>NUCLEOTIDE SEQUENCE</scope>
    <source>
        <strain evidence="2">F0714</strain>
    </source>
</reference>
<keyword evidence="3" id="KW-0547">Nucleotide-binding</keyword>
<keyword evidence="4" id="KW-1185">Reference proteome</keyword>
<dbReference type="EMBL" id="CP072385">
    <property type="protein sequence ID" value="QUC10815.1"/>
    <property type="molecule type" value="Genomic_DNA"/>
</dbReference>
<dbReference type="RefSeq" id="WP_081490203.1">
    <property type="nucleotide sequence ID" value="NZ_CAJZDL010000184.1"/>
</dbReference>
<dbReference type="NCBIfam" id="TIGR03816">
    <property type="entry name" value="tadE_like_DECH"/>
    <property type="match status" value="1"/>
</dbReference>